<dbReference type="Pfam" id="PF01068">
    <property type="entry name" value="DNA_ligase_A_M"/>
    <property type="match status" value="1"/>
</dbReference>
<evidence type="ECO:0000259" key="10">
    <source>
        <dbReference type="PROSITE" id="PS50160"/>
    </source>
</evidence>
<keyword evidence="2" id="KW-0436">Ligase</keyword>
<dbReference type="GO" id="GO:0071897">
    <property type="term" value="P:DNA biosynthetic process"/>
    <property type="evidence" value="ECO:0007669"/>
    <property type="project" value="InterPro"/>
</dbReference>
<keyword evidence="12" id="KW-1185">Reference proteome</keyword>
<dbReference type="InterPro" id="IPR016059">
    <property type="entry name" value="DNA_ligase_ATP-dep_CS"/>
</dbReference>
<dbReference type="GO" id="GO:0003910">
    <property type="term" value="F:DNA ligase (ATP) activity"/>
    <property type="evidence" value="ECO:0007669"/>
    <property type="project" value="InterPro"/>
</dbReference>
<dbReference type="FunFam" id="2.40.50.140:FF:000062">
    <property type="entry name" value="DNA ligase"/>
    <property type="match status" value="1"/>
</dbReference>
<evidence type="ECO:0000256" key="5">
    <source>
        <dbReference type="ARBA" id="ARBA00022840"/>
    </source>
</evidence>
<dbReference type="Proteomes" id="UP000075883">
    <property type="component" value="Unassembled WGS sequence"/>
</dbReference>
<evidence type="ECO:0000256" key="4">
    <source>
        <dbReference type="ARBA" id="ARBA00022741"/>
    </source>
</evidence>
<dbReference type="PANTHER" id="PTHR45674:SF4">
    <property type="entry name" value="DNA LIGASE 1"/>
    <property type="match status" value="1"/>
</dbReference>
<evidence type="ECO:0000256" key="9">
    <source>
        <dbReference type="SAM" id="MobiDB-lite"/>
    </source>
</evidence>
<dbReference type="Gene3D" id="3.30.470.30">
    <property type="entry name" value="DNA ligase/mRNA capping enzyme"/>
    <property type="match status" value="1"/>
</dbReference>
<evidence type="ECO:0000256" key="6">
    <source>
        <dbReference type="ARBA" id="ARBA00041131"/>
    </source>
</evidence>
<evidence type="ECO:0000313" key="11">
    <source>
        <dbReference type="EnsemblMetazoa" id="ACUA005485-PA"/>
    </source>
</evidence>
<evidence type="ECO:0000256" key="1">
    <source>
        <dbReference type="ARBA" id="ARBA00007572"/>
    </source>
</evidence>
<dbReference type="PROSITE" id="PS00333">
    <property type="entry name" value="DNA_LIGASE_A2"/>
    <property type="match status" value="1"/>
</dbReference>
<evidence type="ECO:0000256" key="3">
    <source>
        <dbReference type="ARBA" id="ARBA00022705"/>
    </source>
</evidence>
<feature type="region of interest" description="Disordered" evidence="9">
    <location>
        <begin position="73"/>
        <end position="215"/>
    </location>
</feature>
<dbReference type="EnsemblMetazoa" id="ACUA005485-RA">
    <property type="protein sequence ID" value="ACUA005485-PA"/>
    <property type="gene ID" value="ACUA005485"/>
</dbReference>
<dbReference type="SUPFAM" id="SSF50249">
    <property type="entry name" value="Nucleic acid-binding proteins"/>
    <property type="match status" value="1"/>
</dbReference>
<dbReference type="PANTHER" id="PTHR45674">
    <property type="entry name" value="DNA LIGASE 1/3 FAMILY MEMBER"/>
    <property type="match status" value="1"/>
</dbReference>
<dbReference type="InterPro" id="IPR000977">
    <property type="entry name" value="DNA_ligase_ATP-dep"/>
</dbReference>
<dbReference type="EMBL" id="AXCM01003556">
    <property type="status" value="NOT_ANNOTATED_CDS"/>
    <property type="molecule type" value="Genomic_DNA"/>
</dbReference>
<protein>
    <recommendedName>
        <fullName evidence="6">DNA ligase 1</fullName>
    </recommendedName>
    <alternativeName>
        <fullName evidence="7">DNA ligase I</fullName>
    </alternativeName>
</protein>
<evidence type="ECO:0000256" key="7">
    <source>
        <dbReference type="ARBA" id="ARBA00041666"/>
    </source>
</evidence>
<evidence type="ECO:0000256" key="8">
    <source>
        <dbReference type="RuleBase" id="RU004196"/>
    </source>
</evidence>
<comment type="similarity">
    <text evidence="1 8">Belongs to the ATP-dependent DNA ligase family.</text>
</comment>
<feature type="region of interest" description="Disordered" evidence="9">
    <location>
        <begin position="227"/>
        <end position="250"/>
    </location>
</feature>
<dbReference type="GO" id="GO:0005524">
    <property type="term" value="F:ATP binding"/>
    <property type="evidence" value="ECO:0007669"/>
    <property type="project" value="UniProtKB-KW"/>
</dbReference>
<name>A0A182LZ59_9DIPT</name>
<dbReference type="GO" id="GO:0005634">
    <property type="term" value="C:nucleus"/>
    <property type="evidence" value="ECO:0007669"/>
    <property type="project" value="TreeGrafter"/>
</dbReference>
<evidence type="ECO:0000313" key="12">
    <source>
        <dbReference type="Proteomes" id="UP000075883"/>
    </source>
</evidence>
<reference evidence="12" key="1">
    <citation type="submission" date="2013-09" db="EMBL/GenBank/DDBJ databases">
        <title>The Genome Sequence of Anopheles culicifacies species A.</title>
        <authorList>
            <consortium name="The Broad Institute Genomics Platform"/>
            <person name="Neafsey D.E."/>
            <person name="Besansky N."/>
            <person name="Howell P."/>
            <person name="Walton C."/>
            <person name="Young S.K."/>
            <person name="Zeng Q."/>
            <person name="Gargeya S."/>
            <person name="Fitzgerald M."/>
            <person name="Haas B."/>
            <person name="Abouelleil A."/>
            <person name="Allen A.W."/>
            <person name="Alvarado L."/>
            <person name="Arachchi H.M."/>
            <person name="Berlin A.M."/>
            <person name="Chapman S.B."/>
            <person name="Gainer-Dewar J."/>
            <person name="Goldberg J."/>
            <person name="Griggs A."/>
            <person name="Gujja S."/>
            <person name="Hansen M."/>
            <person name="Howarth C."/>
            <person name="Imamovic A."/>
            <person name="Ireland A."/>
            <person name="Larimer J."/>
            <person name="McCowan C."/>
            <person name="Murphy C."/>
            <person name="Pearson M."/>
            <person name="Poon T.W."/>
            <person name="Priest M."/>
            <person name="Roberts A."/>
            <person name="Saif S."/>
            <person name="Shea T."/>
            <person name="Sisk P."/>
            <person name="Sykes S."/>
            <person name="Wortman J."/>
            <person name="Nusbaum C."/>
            <person name="Birren B."/>
        </authorList>
    </citation>
    <scope>NUCLEOTIDE SEQUENCE [LARGE SCALE GENOMIC DNA]</scope>
    <source>
        <strain evidence="12">A-37</strain>
    </source>
</reference>
<keyword evidence="3" id="KW-0235">DNA replication</keyword>
<dbReference type="InterPro" id="IPR012310">
    <property type="entry name" value="DNA_ligase_ATP-dep_cent"/>
</dbReference>
<dbReference type="STRING" id="139723.A0A182LZ59"/>
<dbReference type="GO" id="GO:0005739">
    <property type="term" value="C:mitochondrion"/>
    <property type="evidence" value="ECO:0007669"/>
    <property type="project" value="TreeGrafter"/>
</dbReference>
<dbReference type="Pfam" id="PF04679">
    <property type="entry name" value="DNA_ligase_A_C"/>
    <property type="match status" value="1"/>
</dbReference>
<evidence type="ECO:0000256" key="2">
    <source>
        <dbReference type="ARBA" id="ARBA00022598"/>
    </source>
</evidence>
<dbReference type="SUPFAM" id="SSF56091">
    <property type="entry name" value="DNA ligase/mRNA capping enzyme, catalytic domain"/>
    <property type="match status" value="1"/>
</dbReference>
<dbReference type="InterPro" id="IPR012340">
    <property type="entry name" value="NA-bd_OB-fold"/>
</dbReference>
<dbReference type="NCBIfam" id="TIGR00574">
    <property type="entry name" value="dnl1"/>
    <property type="match status" value="1"/>
</dbReference>
<dbReference type="InterPro" id="IPR050191">
    <property type="entry name" value="ATP-dep_DNA_ligase"/>
</dbReference>
<dbReference type="PROSITE" id="PS50160">
    <property type="entry name" value="DNA_LIGASE_A3"/>
    <property type="match status" value="1"/>
</dbReference>
<accession>A0A182LZ59</accession>
<organism evidence="11 12">
    <name type="scientific">Anopheles culicifacies</name>
    <dbReference type="NCBI Taxonomy" id="139723"/>
    <lineage>
        <taxon>Eukaryota</taxon>
        <taxon>Metazoa</taxon>
        <taxon>Ecdysozoa</taxon>
        <taxon>Arthropoda</taxon>
        <taxon>Hexapoda</taxon>
        <taxon>Insecta</taxon>
        <taxon>Pterygota</taxon>
        <taxon>Neoptera</taxon>
        <taxon>Endopterygota</taxon>
        <taxon>Diptera</taxon>
        <taxon>Nematocera</taxon>
        <taxon>Culicoidea</taxon>
        <taxon>Culicidae</taxon>
        <taxon>Anophelinae</taxon>
        <taxon>Anopheles</taxon>
        <taxon>culicifacies species complex</taxon>
    </lineage>
</organism>
<keyword evidence="4" id="KW-0547">Nucleotide-binding</keyword>
<sequence length="546" mass="61563">MLLRNLMQLIPLVQRRANYSNMHRYNVDLVAIIYNFRPSAYHASSALSCVSSYRSIRRSLTLRSGELLQASKRTISPEDEEASNSPIKVTKKAKRSRVVSSSSSEDDEERKPTVKSNDEKTPSPKAVKQEPKSNGKADGSVNVKKEAKSKTTPKKEPVSSKGKKEGKKASPTTTKSKSPPSVVKKEENPSPIKDESTSKSEPAKPITNSSGGSGAARSFFFSVKKQSDESESGKAAASGNDGSKYDPSKKNYHPLKDAFWKNGERTRKRKDANEADIKVQVCVFMFDLLYLNGEPLVERPFVERRELLYKHFREIEGQWRYATRLDTSDLDELQRFLDEAVRGNCEGLMVKTLAREATYEIAKRSRNWLKLKKDYLTGVGDSLDLVVIGGYRGRGKRTGTYGGFLLACYDDENEEYQTICKIGTGFSDEDLQRHTEFFRTHVIPQAKPYYRHESNVVPDDWFEAVQVWEVLCADLSLSPVHRAGIGIIDPEKGISLRFPRFIRVREDKGATDATNARQVSEMYLNQDQIKNQTGSGTARDVEEDFY</sequence>
<dbReference type="GO" id="GO:0006310">
    <property type="term" value="P:DNA recombination"/>
    <property type="evidence" value="ECO:0007669"/>
    <property type="project" value="InterPro"/>
</dbReference>
<reference evidence="11" key="2">
    <citation type="submission" date="2020-05" db="UniProtKB">
        <authorList>
            <consortium name="EnsemblMetazoa"/>
        </authorList>
    </citation>
    <scope>IDENTIFICATION</scope>
    <source>
        <strain evidence="11">A-37</strain>
    </source>
</reference>
<dbReference type="VEuPathDB" id="VectorBase:ACUA005485"/>
<dbReference type="GO" id="GO:1903461">
    <property type="term" value="P:Okazaki fragment processing involved in mitotic DNA replication"/>
    <property type="evidence" value="ECO:0007669"/>
    <property type="project" value="TreeGrafter"/>
</dbReference>
<feature type="compositionally biased region" description="Basic and acidic residues" evidence="9">
    <location>
        <begin position="143"/>
        <end position="158"/>
    </location>
</feature>
<dbReference type="AlphaFoldDB" id="A0A182LZ59"/>
<feature type="compositionally biased region" description="Basic and acidic residues" evidence="9">
    <location>
        <begin position="109"/>
        <end position="135"/>
    </location>
</feature>
<keyword evidence="5" id="KW-0067">ATP-binding</keyword>
<feature type="compositionally biased region" description="Basic and acidic residues" evidence="9">
    <location>
        <begin position="183"/>
        <end position="202"/>
    </location>
</feature>
<dbReference type="InterPro" id="IPR012309">
    <property type="entry name" value="DNA_ligase_ATP-dep_C"/>
</dbReference>
<dbReference type="CDD" id="cd07969">
    <property type="entry name" value="OBF_DNA_ligase_I"/>
    <property type="match status" value="1"/>
</dbReference>
<feature type="compositionally biased region" description="Low complexity" evidence="9">
    <location>
        <begin position="169"/>
        <end position="182"/>
    </location>
</feature>
<proteinExistence type="inferred from homology"/>
<dbReference type="GO" id="GO:0006281">
    <property type="term" value="P:DNA repair"/>
    <property type="evidence" value="ECO:0007669"/>
    <property type="project" value="InterPro"/>
</dbReference>
<dbReference type="Gene3D" id="2.40.50.140">
    <property type="entry name" value="Nucleic acid-binding proteins"/>
    <property type="match status" value="1"/>
</dbReference>
<feature type="domain" description="ATP-dependent DNA ligase family profile" evidence="10">
    <location>
        <begin position="274"/>
        <end position="410"/>
    </location>
</feature>